<evidence type="ECO:0000313" key="3">
    <source>
        <dbReference type="Proteomes" id="UP001066276"/>
    </source>
</evidence>
<dbReference type="Proteomes" id="UP001066276">
    <property type="component" value="Chromosome 4_2"/>
</dbReference>
<evidence type="ECO:0000256" key="1">
    <source>
        <dbReference type="SAM" id="MobiDB-lite"/>
    </source>
</evidence>
<feature type="compositionally biased region" description="Basic and acidic residues" evidence="1">
    <location>
        <begin position="74"/>
        <end position="86"/>
    </location>
</feature>
<sequence>MEAELITSEIYTRLCDGPDEPGPHESANGADSATEEPEVLGRLAKIAKHGGHGGKRTRTRVFKGAPQSRKKTERRGQKDQEDRRTQELGVSSLPIGDERRVKSRMTVGLIRKKTKSQSPGGGIH</sequence>
<organism evidence="2 3">
    <name type="scientific">Pleurodeles waltl</name>
    <name type="common">Iberian ribbed newt</name>
    <dbReference type="NCBI Taxonomy" id="8319"/>
    <lineage>
        <taxon>Eukaryota</taxon>
        <taxon>Metazoa</taxon>
        <taxon>Chordata</taxon>
        <taxon>Craniata</taxon>
        <taxon>Vertebrata</taxon>
        <taxon>Euteleostomi</taxon>
        <taxon>Amphibia</taxon>
        <taxon>Batrachia</taxon>
        <taxon>Caudata</taxon>
        <taxon>Salamandroidea</taxon>
        <taxon>Salamandridae</taxon>
        <taxon>Pleurodelinae</taxon>
        <taxon>Pleurodeles</taxon>
    </lineage>
</organism>
<dbReference type="EMBL" id="JANPWB010000008">
    <property type="protein sequence ID" value="KAJ1163142.1"/>
    <property type="molecule type" value="Genomic_DNA"/>
</dbReference>
<accession>A0AAV7SGF3</accession>
<keyword evidence="3" id="KW-1185">Reference proteome</keyword>
<name>A0AAV7SGF3_PLEWA</name>
<comment type="caution">
    <text evidence="2">The sequence shown here is derived from an EMBL/GenBank/DDBJ whole genome shotgun (WGS) entry which is preliminary data.</text>
</comment>
<gene>
    <name evidence="2" type="ORF">NDU88_003605</name>
</gene>
<reference evidence="2" key="1">
    <citation type="journal article" date="2022" name="bioRxiv">
        <title>Sequencing and chromosome-scale assembly of the giantPleurodeles waltlgenome.</title>
        <authorList>
            <person name="Brown T."/>
            <person name="Elewa A."/>
            <person name="Iarovenko S."/>
            <person name="Subramanian E."/>
            <person name="Araus A.J."/>
            <person name="Petzold A."/>
            <person name="Susuki M."/>
            <person name="Suzuki K.-i.T."/>
            <person name="Hayashi T."/>
            <person name="Toyoda A."/>
            <person name="Oliveira C."/>
            <person name="Osipova E."/>
            <person name="Leigh N.D."/>
            <person name="Simon A."/>
            <person name="Yun M.H."/>
        </authorList>
    </citation>
    <scope>NUCLEOTIDE SEQUENCE</scope>
    <source>
        <strain evidence="2">20211129_DDA</strain>
        <tissue evidence="2">Liver</tissue>
    </source>
</reference>
<protein>
    <submittedName>
        <fullName evidence="2">Uncharacterized protein</fullName>
    </submittedName>
</protein>
<proteinExistence type="predicted"/>
<feature type="region of interest" description="Disordered" evidence="1">
    <location>
        <begin position="13"/>
        <end position="124"/>
    </location>
</feature>
<dbReference type="AlphaFoldDB" id="A0AAV7SGF3"/>
<evidence type="ECO:0000313" key="2">
    <source>
        <dbReference type="EMBL" id="KAJ1163142.1"/>
    </source>
</evidence>
<feature type="compositionally biased region" description="Basic residues" evidence="1">
    <location>
        <begin position="45"/>
        <end position="61"/>
    </location>
</feature>